<reference evidence="2" key="1">
    <citation type="submission" date="2012-10" db="EMBL/GenBank/DDBJ databases">
        <authorList>
            <person name="Harkins D.M."/>
            <person name="Durkin A.S."/>
            <person name="Brinkac L.M."/>
            <person name="Selengut J.D."/>
            <person name="Sanka R."/>
            <person name="DePew J."/>
            <person name="Purushe J."/>
            <person name="Picardeau M."/>
            <person name="Werts C."/>
            <person name="Goarant C."/>
            <person name="Vinetz J.M."/>
            <person name="Sutton G.G."/>
            <person name="Nelson W.C."/>
            <person name="Fouts D.E."/>
        </authorList>
    </citation>
    <scope>NUCLEOTIDE SEQUENCE [LARGE SCALE GENOMIC DNA]</scope>
    <source>
        <strain evidence="2">200802841</strain>
    </source>
</reference>
<protein>
    <submittedName>
        <fullName evidence="2">Uncharacterized protein</fullName>
    </submittedName>
</protein>
<accession>A0A828Y6B9</accession>
<proteinExistence type="predicted"/>
<gene>
    <name evidence="2" type="ORF">LEP1GSC131_2663</name>
</gene>
<dbReference type="AlphaFoldDB" id="A0A828Y6B9"/>
<dbReference type="Proteomes" id="UP000006339">
    <property type="component" value="Unassembled WGS sequence"/>
</dbReference>
<keyword evidence="1" id="KW-0812">Transmembrane</keyword>
<organism evidence="2 3">
    <name type="scientific">Leptospira kirschneri str. 200802841</name>
    <dbReference type="NCBI Taxonomy" id="1193047"/>
    <lineage>
        <taxon>Bacteria</taxon>
        <taxon>Pseudomonadati</taxon>
        <taxon>Spirochaetota</taxon>
        <taxon>Spirochaetia</taxon>
        <taxon>Leptospirales</taxon>
        <taxon>Leptospiraceae</taxon>
        <taxon>Leptospira</taxon>
    </lineage>
</organism>
<sequence length="44" mass="5017">METISIVRVIFLVFFTELILFLISLGVAKANLYLSAFLKILLRS</sequence>
<feature type="transmembrane region" description="Helical" evidence="1">
    <location>
        <begin position="6"/>
        <end position="34"/>
    </location>
</feature>
<keyword evidence="3" id="KW-1185">Reference proteome</keyword>
<name>A0A828Y6B9_9LEPT</name>
<keyword evidence="1" id="KW-1133">Transmembrane helix</keyword>
<evidence type="ECO:0000313" key="3">
    <source>
        <dbReference type="Proteomes" id="UP000006339"/>
    </source>
</evidence>
<evidence type="ECO:0000313" key="2">
    <source>
        <dbReference type="EMBL" id="EKO50287.1"/>
    </source>
</evidence>
<comment type="caution">
    <text evidence="2">The sequence shown here is derived from an EMBL/GenBank/DDBJ whole genome shotgun (WGS) entry which is preliminary data.</text>
</comment>
<evidence type="ECO:0000256" key="1">
    <source>
        <dbReference type="SAM" id="Phobius"/>
    </source>
</evidence>
<dbReference type="EMBL" id="AKWH02000068">
    <property type="protein sequence ID" value="EKO50287.1"/>
    <property type="molecule type" value="Genomic_DNA"/>
</dbReference>
<keyword evidence="1" id="KW-0472">Membrane</keyword>